<dbReference type="Gene3D" id="3.40.30.10">
    <property type="entry name" value="Glutaredoxin"/>
    <property type="match status" value="1"/>
</dbReference>
<feature type="non-terminal residue" evidence="1">
    <location>
        <position position="29"/>
    </location>
</feature>
<proteinExistence type="predicted"/>
<dbReference type="AlphaFoldDB" id="A0AAP8LAL1"/>
<gene>
    <name evidence="1" type="ORF">CWS33_28945</name>
</gene>
<accession>A0AAP8LAL1</accession>
<dbReference type="Proteomes" id="UP000233549">
    <property type="component" value="Unassembled WGS sequence"/>
</dbReference>
<reference evidence="1 2" key="1">
    <citation type="submission" date="2017-12" db="EMBL/GenBank/DDBJ databases">
        <title>Rapid rising of carbapenem-resistant Enterobacteriaceae(CRE) and emergence of colistin resistance genemcr-1 in CRE in the hospital of Henan, China.</title>
        <authorList>
            <person name="Sun Q."/>
            <person name="Zhang R."/>
            <person name="Li Y."/>
            <person name="Shen Y."/>
            <person name="Zhang Y."/>
            <person name="Yang J."/>
            <person name="Shu L."/>
            <person name="Zhou H."/>
            <person name="Wang Y."/>
            <person name="Wang B."/>
            <person name="Shen Z."/>
        </authorList>
    </citation>
    <scope>NUCLEOTIDE SEQUENCE [LARGE SCALE GENOMIC DNA]</scope>
    <source>
        <strain evidence="1 2">3512</strain>
    </source>
</reference>
<dbReference type="SUPFAM" id="SSF52833">
    <property type="entry name" value="Thioredoxin-like"/>
    <property type="match status" value="1"/>
</dbReference>
<dbReference type="EMBL" id="PITP01000372">
    <property type="protein sequence ID" value="PKD78697.1"/>
    <property type="molecule type" value="Genomic_DNA"/>
</dbReference>
<comment type="caution">
    <text evidence="1">The sequence shown here is derived from an EMBL/GenBank/DDBJ whole genome shotgun (WGS) entry which is preliminary data.</text>
</comment>
<evidence type="ECO:0000313" key="2">
    <source>
        <dbReference type="Proteomes" id="UP000233549"/>
    </source>
</evidence>
<name>A0AAP8LAL1_ECOLX</name>
<protein>
    <submittedName>
        <fullName evidence="1">Glutathione S-transferase</fullName>
    </submittedName>
</protein>
<sequence length="29" mass="3347">MTYDLWYWDGIPGRGEFVRLALEAGGIPY</sequence>
<evidence type="ECO:0000313" key="1">
    <source>
        <dbReference type="EMBL" id="PKD78697.1"/>
    </source>
</evidence>
<organism evidence="1 2">
    <name type="scientific">Escherichia coli</name>
    <dbReference type="NCBI Taxonomy" id="562"/>
    <lineage>
        <taxon>Bacteria</taxon>
        <taxon>Pseudomonadati</taxon>
        <taxon>Pseudomonadota</taxon>
        <taxon>Gammaproteobacteria</taxon>
        <taxon>Enterobacterales</taxon>
        <taxon>Enterobacteriaceae</taxon>
        <taxon>Escherichia</taxon>
    </lineage>
</organism>
<dbReference type="InterPro" id="IPR036249">
    <property type="entry name" value="Thioredoxin-like_sf"/>
</dbReference>